<protein>
    <submittedName>
        <fullName evidence="2">Uncharacterized protein</fullName>
    </submittedName>
</protein>
<dbReference type="AlphaFoldDB" id="A0A4Y7TC98"/>
<organism evidence="2 3">
    <name type="scientific">Coprinellus micaceus</name>
    <name type="common">Glistening ink-cap mushroom</name>
    <name type="synonym">Coprinus micaceus</name>
    <dbReference type="NCBI Taxonomy" id="71717"/>
    <lineage>
        <taxon>Eukaryota</taxon>
        <taxon>Fungi</taxon>
        <taxon>Dikarya</taxon>
        <taxon>Basidiomycota</taxon>
        <taxon>Agaricomycotina</taxon>
        <taxon>Agaricomycetes</taxon>
        <taxon>Agaricomycetidae</taxon>
        <taxon>Agaricales</taxon>
        <taxon>Agaricineae</taxon>
        <taxon>Psathyrellaceae</taxon>
        <taxon>Coprinellus</taxon>
    </lineage>
</organism>
<gene>
    <name evidence="2" type="ORF">FA13DRAFT_1709534</name>
</gene>
<evidence type="ECO:0000256" key="1">
    <source>
        <dbReference type="SAM" id="MobiDB-lite"/>
    </source>
</evidence>
<dbReference type="EMBL" id="QPFP01000018">
    <property type="protein sequence ID" value="TEB31574.1"/>
    <property type="molecule type" value="Genomic_DNA"/>
</dbReference>
<proteinExistence type="predicted"/>
<evidence type="ECO:0000313" key="3">
    <source>
        <dbReference type="Proteomes" id="UP000298030"/>
    </source>
</evidence>
<accession>A0A4Y7TC98</accession>
<dbReference type="Proteomes" id="UP000298030">
    <property type="component" value="Unassembled WGS sequence"/>
</dbReference>
<name>A0A4Y7TC98_COPMI</name>
<feature type="region of interest" description="Disordered" evidence="1">
    <location>
        <begin position="250"/>
        <end position="281"/>
    </location>
</feature>
<comment type="caution">
    <text evidence="2">The sequence shown here is derived from an EMBL/GenBank/DDBJ whole genome shotgun (WGS) entry which is preliminary data.</text>
</comment>
<feature type="compositionally biased region" description="Polar residues" evidence="1">
    <location>
        <begin position="605"/>
        <end position="616"/>
    </location>
</feature>
<keyword evidence="3" id="KW-1185">Reference proteome</keyword>
<feature type="compositionally biased region" description="Polar residues" evidence="1">
    <location>
        <begin position="631"/>
        <end position="645"/>
    </location>
</feature>
<dbReference type="OrthoDB" id="3119786at2759"/>
<feature type="region of interest" description="Disordered" evidence="1">
    <location>
        <begin position="600"/>
        <end position="655"/>
    </location>
</feature>
<evidence type="ECO:0000313" key="2">
    <source>
        <dbReference type="EMBL" id="TEB31574.1"/>
    </source>
</evidence>
<sequence length="733" mass="81824">MNLPLAGYILTESYAAPPSTYLFTLDLYWTGMLRIGCRLPQHWSHLAEESNTYSPTVSGFGRRSELIAEGCVPSMRHPSNPPGLVYLGMSVLDTVSEANRDCGSITFKLSGPSPIFFQFRGPHRTGLKNTHSDQVLPFSVILQGLAQTGSRKFTLSSSILHRYRDWISPLITSASLEAEDPTSTFDKFLLDKSDSFNEDTRANAKHLDAFCCTGLEAIEPPSIHPSTPQVVICFCSSVPSVIRLLTHSNNGRGEVQSPHARMPLASAKSPRKPVWLRKGGSQPRGWVRARLSPRKQFELTRGVSSYQWGDRRGSEDPSSLLSTPDEFHCVKWSAFYYEPAEIAWHEKAVLPAVNPPLAFQEMSSSPIPHRSSNVQALDPKVTVSHFLLQVQSAHVRTRDREPVPLHFDSKTDTLVPYIWYSNPTLQNVYGRLPVNPATGERLSPDEIESHRRTHELRGPCCLCAHLEGGDYTEARIGIAETLTKDLTRSHSILKGEIVAVFLWLLKMFRWWKLMSPSGQETDFFQVMSDAVIRAKRPRALEIVYPRKKVNKELIRDLAKGITEERFWATFVQCLICKGIIFRETFGANHVCDIEQPKRRRYSPYPTKQQGGPSSSKRPVPSRLQRTYAFSIRSSPTPTEPVQSGEHSPEDAGAVSEDELPVLSSYSKVKGQDGIQLVLAPAWLLSLQNPRCEGYYYSLENSTEAGAHGVQGLTARGPQLLGYTGAYTSGIKEG</sequence>
<reference evidence="2 3" key="1">
    <citation type="journal article" date="2019" name="Nat. Ecol. Evol.">
        <title>Megaphylogeny resolves global patterns of mushroom evolution.</title>
        <authorList>
            <person name="Varga T."/>
            <person name="Krizsan K."/>
            <person name="Foldi C."/>
            <person name="Dima B."/>
            <person name="Sanchez-Garcia M."/>
            <person name="Sanchez-Ramirez S."/>
            <person name="Szollosi G.J."/>
            <person name="Szarkandi J.G."/>
            <person name="Papp V."/>
            <person name="Albert L."/>
            <person name="Andreopoulos W."/>
            <person name="Angelini C."/>
            <person name="Antonin V."/>
            <person name="Barry K.W."/>
            <person name="Bougher N.L."/>
            <person name="Buchanan P."/>
            <person name="Buyck B."/>
            <person name="Bense V."/>
            <person name="Catcheside P."/>
            <person name="Chovatia M."/>
            <person name="Cooper J."/>
            <person name="Damon W."/>
            <person name="Desjardin D."/>
            <person name="Finy P."/>
            <person name="Geml J."/>
            <person name="Haridas S."/>
            <person name="Hughes K."/>
            <person name="Justo A."/>
            <person name="Karasinski D."/>
            <person name="Kautmanova I."/>
            <person name="Kiss B."/>
            <person name="Kocsube S."/>
            <person name="Kotiranta H."/>
            <person name="LaButti K.M."/>
            <person name="Lechner B.E."/>
            <person name="Liimatainen K."/>
            <person name="Lipzen A."/>
            <person name="Lukacs Z."/>
            <person name="Mihaltcheva S."/>
            <person name="Morgado L.N."/>
            <person name="Niskanen T."/>
            <person name="Noordeloos M.E."/>
            <person name="Ohm R.A."/>
            <person name="Ortiz-Santana B."/>
            <person name="Ovrebo C."/>
            <person name="Racz N."/>
            <person name="Riley R."/>
            <person name="Savchenko A."/>
            <person name="Shiryaev A."/>
            <person name="Soop K."/>
            <person name="Spirin V."/>
            <person name="Szebenyi C."/>
            <person name="Tomsovsky M."/>
            <person name="Tulloss R.E."/>
            <person name="Uehling J."/>
            <person name="Grigoriev I.V."/>
            <person name="Vagvolgyi C."/>
            <person name="Papp T."/>
            <person name="Martin F.M."/>
            <person name="Miettinen O."/>
            <person name="Hibbett D.S."/>
            <person name="Nagy L.G."/>
        </authorList>
    </citation>
    <scope>NUCLEOTIDE SEQUENCE [LARGE SCALE GENOMIC DNA]</scope>
    <source>
        <strain evidence="2 3">FP101781</strain>
    </source>
</reference>